<name>A0ABR0RSC5_9EURO</name>
<evidence type="ECO:0000256" key="1">
    <source>
        <dbReference type="ARBA" id="ARBA00004123"/>
    </source>
</evidence>
<reference evidence="3 4" key="1">
    <citation type="journal article" date="2023" name="Res Sq">
        <title>Genomic and morphological characterization of Knufia obscura isolated from the Mars 2020 spacecraft assembly facility.</title>
        <authorList>
            <person name="Chander A.M."/>
            <person name="Teixeira M.M."/>
            <person name="Singh N.K."/>
            <person name="Williams M.P."/>
            <person name="Parker C.W."/>
            <person name="Leo P."/>
            <person name="Stajich J.E."/>
            <person name="Torok T."/>
            <person name="Tighe S."/>
            <person name="Mason C.E."/>
            <person name="Venkateswaran K."/>
        </authorList>
    </citation>
    <scope>NUCLEOTIDE SEQUENCE [LARGE SCALE GENOMIC DNA]</scope>
    <source>
        <strain evidence="3 4">CCFEE 5817</strain>
    </source>
</reference>
<organism evidence="3 4">
    <name type="scientific">Knufia obscura</name>
    <dbReference type="NCBI Taxonomy" id="1635080"/>
    <lineage>
        <taxon>Eukaryota</taxon>
        <taxon>Fungi</taxon>
        <taxon>Dikarya</taxon>
        <taxon>Ascomycota</taxon>
        <taxon>Pezizomycotina</taxon>
        <taxon>Eurotiomycetes</taxon>
        <taxon>Chaetothyriomycetidae</taxon>
        <taxon>Chaetothyriales</taxon>
        <taxon>Trichomeriaceae</taxon>
        <taxon>Knufia</taxon>
    </lineage>
</organism>
<proteinExistence type="predicted"/>
<dbReference type="Pfam" id="PF11951">
    <property type="entry name" value="Fungal_trans_2"/>
    <property type="match status" value="1"/>
</dbReference>
<dbReference type="Proteomes" id="UP001334248">
    <property type="component" value="Unassembled WGS sequence"/>
</dbReference>
<accession>A0ABR0RSC5</accession>
<dbReference type="GeneID" id="89997971"/>
<protein>
    <recommendedName>
        <fullName evidence="5">Transcription factor domain-containing protein</fullName>
    </recommendedName>
</protein>
<dbReference type="CDD" id="cd12148">
    <property type="entry name" value="fungal_TF_MHR"/>
    <property type="match status" value="1"/>
</dbReference>
<comment type="subcellular location">
    <subcellularLocation>
        <location evidence="1">Nucleus</location>
    </subcellularLocation>
</comment>
<dbReference type="InterPro" id="IPR021858">
    <property type="entry name" value="Fun_TF"/>
</dbReference>
<keyword evidence="4" id="KW-1185">Reference proteome</keyword>
<keyword evidence="2" id="KW-0539">Nucleus</keyword>
<dbReference type="RefSeq" id="XP_064731604.1">
    <property type="nucleotide sequence ID" value="XM_064872946.1"/>
</dbReference>
<evidence type="ECO:0000313" key="3">
    <source>
        <dbReference type="EMBL" id="KAK5943514.1"/>
    </source>
</evidence>
<evidence type="ECO:0008006" key="5">
    <source>
        <dbReference type="Google" id="ProtNLM"/>
    </source>
</evidence>
<dbReference type="PANTHER" id="PTHR37534:SF9">
    <property type="entry name" value="ZN(II)2CYS6 TRANSCRIPTION FACTOR (EUROFUNG)"/>
    <property type="match status" value="1"/>
</dbReference>
<dbReference type="EMBL" id="JAVHJV010000004">
    <property type="protein sequence ID" value="KAK5943514.1"/>
    <property type="molecule type" value="Genomic_DNA"/>
</dbReference>
<evidence type="ECO:0000313" key="4">
    <source>
        <dbReference type="Proteomes" id="UP001334248"/>
    </source>
</evidence>
<gene>
    <name evidence="3" type="ORF">PMZ80_004522</name>
</gene>
<dbReference type="PANTHER" id="PTHR37534">
    <property type="entry name" value="TRANSCRIPTIONAL ACTIVATOR PROTEIN UGA3"/>
    <property type="match status" value="1"/>
</dbReference>
<sequence length="496" mass="56918">MQPILNPSPASDHVNQYSGLPWDPVYSEPWPQDENERTNFQDSDARMGSMAWELHNSVPGDAPIETDHTVAYLFKHFSEKPGKWTRKSKTRYHLPLMGSESTRPWYDSETLDWAWYDARYYAQAITLLRENLGRSQSSDDEASMPGTPGVACNVGGITDEVLAAMTILCCYEYMSASDTDWLRHLSGTMLLLDLQKDREKWHMSSYPSRARRSIFWNFARQDLYAAFILGGSTRLDSEDLEIWRASGLRLDDQGFVMPSRDEQDANTMKDDMVSNALIWIFTKIVNYTAIKNGAGQDQQQRLAMQWNKLSLELDIWFRGLSERFKPYARYDLEEDTANDISATPAATRSAKYPFPCIWYSSKMCASTMQTYHLARILLLVHRTATDTLLPHPQLSRTGAPANTSGQSTISAYLENLRAQQTEIQYRSREICGIAMSSPTKACIYLHQTQTLFVAGQCLSDPQERRVILDLLRRVNVELGWETEYRVEQLLKEWGWK</sequence>
<evidence type="ECO:0000256" key="2">
    <source>
        <dbReference type="ARBA" id="ARBA00023242"/>
    </source>
</evidence>
<comment type="caution">
    <text evidence="3">The sequence shown here is derived from an EMBL/GenBank/DDBJ whole genome shotgun (WGS) entry which is preliminary data.</text>
</comment>